<organism evidence="1 2">
    <name type="scientific">Citrobacter phage IME-CF2</name>
    <dbReference type="NCBI Taxonomy" id="1673887"/>
    <lineage>
        <taxon>Viruses</taxon>
        <taxon>Duplodnaviria</taxon>
        <taxon>Heunggongvirae</taxon>
        <taxon>Uroviricota</taxon>
        <taxon>Caudoviricetes</taxon>
        <taxon>Pantevenvirales</taxon>
        <taxon>Straboviridae</taxon>
        <taxon>Pseudotevenvirus</taxon>
        <taxon>Pseudotevenvirus imecf2</taxon>
    </lineage>
</organism>
<reference evidence="2" key="1">
    <citation type="submission" date="2015-05" db="EMBL/GenBank/DDBJ databases">
        <authorList>
            <person name="Liu X."/>
            <person name="Tong Y."/>
            <person name="Huang Y."/>
            <person name="An X."/>
            <person name="Mi Z."/>
            <person name="Zhang Z."/>
        </authorList>
    </citation>
    <scope>NUCLEOTIDE SEQUENCE [LARGE SCALE GENOMIC DNA]</scope>
</reference>
<dbReference type="Proteomes" id="UP000204614">
    <property type="component" value="Segment"/>
</dbReference>
<name>A0A0K0QS54_9CAUD</name>
<sequence>MLIISRIKKYTRLYAPHTMFVDSGSVECTNYPVNTDHVSWIQTDATVPCPGNVWKPAIVFHFVHKDSVTWAGYETEEQRDLAVQAIQMKMKSAEISHL</sequence>
<evidence type="ECO:0000313" key="1">
    <source>
        <dbReference type="EMBL" id="AKR15888.1"/>
    </source>
</evidence>
<dbReference type="RefSeq" id="YP_009218580.1">
    <property type="nucleotide sequence ID" value="NC_029013.1"/>
</dbReference>
<accession>A0A0K0QS54</accession>
<protein>
    <submittedName>
        <fullName evidence="1">Uncharacterized protein</fullName>
    </submittedName>
</protein>
<dbReference type="EMBL" id="KR869820">
    <property type="protein sequence ID" value="AKR15888.1"/>
    <property type="molecule type" value="Genomic_DNA"/>
</dbReference>
<evidence type="ECO:0000313" key="2">
    <source>
        <dbReference type="Proteomes" id="UP000204614"/>
    </source>
</evidence>
<keyword evidence="2" id="KW-1185">Reference proteome</keyword>
<proteinExistence type="predicted"/>
<dbReference type="KEGG" id="vg:26644803"/>
<dbReference type="GeneID" id="26644803"/>